<feature type="compositionally biased region" description="Basic and acidic residues" evidence="1">
    <location>
        <begin position="207"/>
        <end position="235"/>
    </location>
</feature>
<feature type="region of interest" description="Disordered" evidence="1">
    <location>
        <begin position="405"/>
        <end position="466"/>
    </location>
</feature>
<feature type="compositionally biased region" description="Basic and acidic residues" evidence="1">
    <location>
        <begin position="75"/>
        <end position="116"/>
    </location>
</feature>
<protein>
    <submittedName>
        <fullName evidence="2">Uncharacterized protein</fullName>
    </submittedName>
</protein>
<comment type="caution">
    <text evidence="2">The sequence shown here is derived from an EMBL/GenBank/DDBJ whole genome shotgun (WGS) entry which is preliminary data.</text>
</comment>
<feature type="compositionally biased region" description="Polar residues" evidence="1">
    <location>
        <begin position="405"/>
        <end position="416"/>
    </location>
</feature>
<keyword evidence="3" id="KW-1185">Reference proteome</keyword>
<evidence type="ECO:0000313" key="2">
    <source>
        <dbReference type="EMBL" id="KAF9894725.1"/>
    </source>
</evidence>
<feature type="compositionally biased region" description="Pro residues" evidence="1">
    <location>
        <begin position="595"/>
        <end position="609"/>
    </location>
</feature>
<dbReference type="EMBL" id="VCAU01000003">
    <property type="protein sequence ID" value="KAF9894725.1"/>
    <property type="molecule type" value="Genomic_DNA"/>
</dbReference>
<feature type="region of interest" description="Disordered" evidence="1">
    <location>
        <begin position="564"/>
        <end position="733"/>
    </location>
</feature>
<gene>
    <name evidence="2" type="ORF">FE257_006615</name>
</gene>
<feature type="compositionally biased region" description="Basic and acidic residues" evidence="1">
    <location>
        <begin position="139"/>
        <end position="197"/>
    </location>
</feature>
<sequence>MSRRYQIDELLWLRSSPLVAKPTTLPPVEDWMGLTVGAMANRGHCRMSAEDIVLGPPKTAFASASRMASKGSIDSIERPLRQPDADDSKTDRFPFRDRFSKEKENGERDFDRRDGKAGPFNGRRGDREDWTNGRPRRTFGPDDQERKPRRNGEFDRWENRDGTFERGERNKDPRFLPRKDGQPGRARHEGSWFRDDNSQEAPEADEEKTPIRNREWRRDKHGADRDWTRGAKFEQDPEWLDGTEKDEHRRVHTQEDFERWKERMKAGSTQAPAEEKAHISEPAATDTQKSETRPTDGEIFSSSDAFSGQAAMERFFGLLGDAKQPPPQEIITPSPVESHKKEMTPAKAMKSSRFAGLFSPPPGSPAKEFDFHPETKASPVSHAASTDADQEGFQKILLQMLSGSKSRNATPHNDNAQLHRPPSLAHAEQLQSDVSSPIREQFKRSDSMGMPDTPVRNAGPPHGQDPQAREREFLLHLMQQVRVTPGSNHGHVAQGQPQSAGLVPGMPTMPEILSHPPGLASAQKLPNFIEDPAIANMHRPDIEHLRRRPTNGPPLGYFEGMPMPQGGQVPLTPSDTRVPHGQGMHSMGMHRPPGFDLPPPPPGWVPPQLPQQAGGPGSLPPPGIASPSRGGNPNIPPNMMQMHGNMPPLGERQPFPRGAGGGGAPGFPPGMMPPPGFMNAPPPPGFPPMPPSADALMGIDPRSQGPFDGNSGPQGPPPSSRQLLDMFGPGHFR</sequence>
<feature type="compositionally biased region" description="Pro residues" evidence="1">
    <location>
        <begin position="666"/>
        <end position="691"/>
    </location>
</feature>
<proteinExistence type="predicted"/>
<reference evidence="2" key="2">
    <citation type="submission" date="2020-02" db="EMBL/GenBank/DDBJ databases">
        <authorList>
            <person name="Gilchrist C.L.M."/>
            <person name="Chooi Y.-H."/>
        </authorList>
    </citation>
    <scope>NUCLEOTIDE SEQUENCE</scope>
    <source>
        <strain evidence="2">MST-FP2251</strain>
    </source>
</reference>
<evidence type="ECO:0000256" key="1">
    <source>
        <dbReference type="SAM" id="MobiDB-lite"/>
    </source>
</evidence>
<name>A0AAD4CXV3_ASPNN</name>
<dbReference type="InterPro" id="IPR046784">
    <property type="entry name" value="Eap1"/>
</dbReference>
<accession>A0AAD4CXV3</accession>
<organism evidence="2 3">
    <name type="scientific">Aspergillus nanangensis</name>
    <dbReference type="NCBI Taxonomy" id="2582783"/>
    <lineage>
        <taxon>Eukaryota</taxon>
        <taxon>Fungi</taxon>
        <taxon>Dikarya</taxon>
        <taxon>Ascomycota</taxon>
        <taxon>Pezizomycotina</taxon>
        <taxon>Eurotiomycetes</taxon>
        <taxon>Eurotiomycetidae</taxon>
        <taxon>Eurotiales</taxon>
        <taxon>Aspergillaceae</taxon>
        <taxon>Aspergillus</taxon>
        <taxon>Aspergillus subgen. Circumdati</taxon>
    </lineage>
</organism>
<feature type="compositionally biased region" description="Basic and acidic residues" evidence="1">
    <location>
        <begin position="242"/>
        <end position="265"/>
    </location>
</feature>
<dbReference type="AlphaFoldDB" id="A0AAD4CXV3"/>
<evidence type="ECO:0000313" key="3">
    <source>
        <dbReference type="Proteomes" id="UP001194746"/>
    </source>
</evidence>
<dbReference type="Pfam" id="PF20566">
    <property type="entry name" value="Eap1"/>
    <property type="match status" value="1"/>
</dbReference>
<feature type="region of interest" description="Disordered" evidence="1">
    <location>
        <begin position="320"/>
        <end position="386"/>
    </location>
</feature>
<dbReference type="Proteomes" id="UP001194746">
    <property type="component" value="Unassembled WGS sequence"/>
</dbReference>
<reference evidence="2" key="1">
    <citation type="journal article" date="2019" name="Beilstein J. Org. Chem.">
        <title>Nanangenines: drimane sesquiterpenoids as the dominant metabolite cohort of a novel Australian fungus, Aspergillus nanangensis.</title>
        <authorList>
            <person name="Lacey H.J."/>
            <person name="Gilchrist C.L.M."/>
            <person name="Crombie A."/>
            <person name="Kalaitzis J.A."/>
            <person name="Vuong D."/>
            <person name="Rutledge P.J."/>
            <person name="Turner P."/>
            <person name="Pitt J.I."/>
            <person name="Lacey E."/>
            <person name="Chooi Y.H."/>
            <person name="Piggott A.M."/>
        </authorList>
    </citation>
    <scope>NUCLEOTIDE SEQUENCE</scope>
    <source>
        <strain evidence="2">MST-FP2251</strain>
    </source>
</reference>
<feature type="region of interest" description="Disordered" evidence="1">
    <location>
        <begin position="65"/>
        <end position="306"/>
    </location>
</feature>